<evidence type="ECO:0000313" key="4">
    <source>
        <dbReference type="Proteomes" id="UP000295192"/>
    </source>
</evidence>
<protein>
    <submittedName>
        <fullName evidence="3">Uncharacterized protein</fullName>
    </submittedName>
</protein>
<evidence type="ECO:0000256" key="2">
    <source>
        <dbReference type="SAM" id="SignalP"/>
    </source>
</evidence>
<keyword evidence="2" id="KW-0732">Signal</keyword>
<dbReference type="AlphaFoldDB" id="A0A484BWD9"/>
<gene>
    <name evidence="3" type="ORF">AWZ03_001152</name>
</gene>
<name>A0A484BWD9_DRONA</name>
<dbReference type="Proteomes" id="UP000295192">
    <property type="component" value="Unassembled WGS sequence"/>
</dbReference>
<feature type="region of interest" description="Disordered" evidence="1">
    <location>
        <begin position="85"/>
        <end position="111"/>
    </location>
</feature>
<keyword evidence="4" id="KW-1185">Reference proteome</keyword>
<organism evidence="3 4">
    <name type="scientific">Drosophila navojoa</name>
    <name type="common">Fruit fly</name>
    <dbReference type="NCBI Taxonomy" id="7232"/>
    <lineage>
        <taxon>Eukaryota</taxon>
        <taxon>Metazoa</taxon>
        <taxon>Ecdysozoa</taxon>
        <taxon>Arthropoda</taxon>
        <taxon>Hexapoda</taxon>
        <taxon>Insecta</taxon>
        <taxon>Pterygota</taxon>
        <taxon>Neoptera</taxon>
        <taxon>Endopterygota</taxon>
        <taxon>Diptera</taxon>
        <taxon>Brachycera</taxon>
        <taxon>Muscomorpha</taxon>
        <taxon>Ephydroidea</taxon>
        <taxon>Drosophilidae</taxon>
        <taxon>Drosophila</taxon>
    </lineage>
</organism>
<evidence type="ECO:0000256" key="1">
    <source>
        <dbReference type="SAM" id="MobiDB-lite"/>
    </source>
</evidence>
<evidence type="ECO:0000313" key="3">
    <source>
        <dbReference type="EMBL" id="TDG52322.1"/>
    </source>
</evidence>
<comment type="caution">
    <text evidence="3">The sequence shown here is derived from an EMBL/GenBank/DDBJ whole genome shotgun (WGS) entry which is preliminary data.</text>
</comment>
<accession>A0A484BWD9</accession>
<dbReference type="EMBL" id="LSRL02000004">
    <property type="protein sequence ID" value="TDG52322.1"/>
    <property type="molecule type" value="Genomic_DNA"/>
</dbReference>
<dbReference type="OMA" id="NSGYNWE"/>
<proteinExistence type="predicted"/>
<sequence>MRLKLFVVCALACGFMAYVLANENISADVEDQIINAPANANKASKKAQAVEFVEIIEPPPPPAPAPVAAAAAAAAAPAPAAKQAVAKPAATPSPAPAAKAKTAVSPPPAVVASKRGTDDILTVAGLKPQPKSGALVMPFDYLGELYDLDSTGYNWESYYTAL</sequence>
<reference evidence="3 4" key="1">
    <citation type="journal article" date="2019" name="J. Hered.">
        <title>An Improved Genome Assembly for Drosophila navojoa, the Basal Species in the mojavensis Cluster.</title>
        <authorList>
            <person name="Vanderlinde T."/>
            <person name="Dupim E.G."/>
            <person name="Nazario-Yepiz N.O."/>
            <person name="Carvalho A.B."/>
        </authorList>
    </citation>
    <scope>NUCLEOTIDE SEQUENCE [LARGE SCALE GENOMIC DNA]</scope>
    <source>
        <strain evidence="3">Navoj_Jal97</strain>
        <tissue evidence="3">Whole organism</tissue>
    </source>
</reference>
<dbReference type="OrthoDB" id="6051552at2759"/>
<feature type="chain" id="PRO_5019870560" evidence="2">
    <location>
        <begin position="22"/>
        <end position="162"/>
    </location>
</feature>
<feature type="signal peptide" evidence="2">
    <location>
        <begin position="1"/>
        <end position="21"/>
    </location>
</feature>